<proteinExistence type="predicted"/>
<evidence type="ECO:0000313" key="2">
    <source>
        <dbReference type="Proteomes" id="UP000186108"/>
    </source>
</evidence>
<dbReference type="Proteomes" id="UP000186108">
    <property type="component" value="Plasmid pR1CP1"/>
</dbReference>
<dbReference type="EMBL" id="CP009112">
    <property type="protein sequence ID" value="ANS32050.1"/>
    <property type="molecule type" value="Genomic_DNA"/>
</dbReference>
<evidence type="ECO:0000313" key="1">
    <source>
        <dbReference type="EMBL" id="ANS32050.1"/>
    </source>
</evidence>
<gene>
    <name evidence="1" type="ORF">R1CP_37230</name>
</gene>
<keyword evidence="1" id="KW-0614">Plasmid</keyword>
<sequence>MAVIVRKVGKDSRPSCGIRCARLYYFVPREGCVARRPKANRSVGVTHRIEGWWG</sequence>
<geneLocation type="plasmid" evidence="2">
    <name>pr1cp1</name>
</geneLocation>
<protein>
    <submittedName>
        <fullName evidence="1">Uncharacterized protein</fullName>
    </submittedName>
</protein>
<reference evidence="1 2" key="1">
    <citation type="submission" date="2014-07" db="EMBL/GenBank/DDBJ databases">
        <authorList>
            <person name="Zhang J.E."/>
            <person name="Yang H."/>
            <person name="Guo J."/>
            <person name="Deng Z."/>
            <person name="Luo H."/>
            <person name="Luo M."/>
            <person name="Zhao B."/>
        </authorList>
    </citation>
    <scope>NUCLEOTIDE SEQUENCE [LARGE SCALE GENOMIC DNA]</scope>
    <source>
        <strain evidence="1 2">1CP</strain>
        <plasmid evidence="2">Plasmid pr1cp1</plasmid>
    </source>
</reference>
<accession>A0A1B1KHL5</accession>
<organism evidence="1 2">
    <name type="scientific">Rhodococcus opacus</name>
    <name type="common">Nocardia opaca</name>
    <dbReference type="NCBI Taxonomy" id="37919"/>
    <lineage>
        <taxon>Bacteria</taxon>
        <taxon>Bacillati</taxon>
        <taxon>Actinomycetota</taxon>
        <taxon>Actinomycetes</taxon>
        <taxon>Mycobacteriales</taxon>
        <taxon>Nocardiaceae</taxon>
        <taxon>Rhodococcus</taxon>
    </lineage>
</organism>
<name>A0A1B1KHL5_RHOOP</name>
<dbReference type="AlphaFoldDB" id="A0A1B1KHL5"/>